<name>A0ABR3MNL9_9TELE</name>
<feature type="region of interest" description="Disordered" evidence="1">
    <location>
        <begin position="1"/>
        <end position="35"/>
    </location>
</feature>
<proteinExistence type="predicted"/>
<keyword evidence="3" id="KW-1185">Reference proteome</keyword>
<reference evidence="2 3" key="1">
    <citation type="submission" date="2023-09" db="EMBL/GenBank/DDBJ databases">
        <authorList>
            <person name="Wang M."/>
        </authorList>
    </citation>
    <scope>NUCLEOTIDE SEQUENCE [LARGE SCALE GENOMIC DNA]</scope>
    <source>
        <strain evidence="2">GT-2023</strain>
        <tissue evidence="2">Liver</tissue>
    </source>
</reference>
<accession>A0ABR3MNL9</accession>
<sequence length="67" mass="7605">MWHLSGCRTTVERISRQDKSRELENRAAGRKSGRPERYVLLQDPRALCGDGRSRGGREGGRAIYSMI</sequence>
<dbReference type="EMBL" id="JAYMGO010000010">
    <property type="protein sequence ID" value="KAL1266170.1"/>
    <property type="molecule type" value="Genomic_DNA"/>
</dbReference>
<feature type="compositionally biased region" description="Basic and acidic residues" evidence="1">
    <location>
        <begin position="10"/>
        <end position="35"/>
    </location>
</feature>
<evidence type="ECO:0000313" key="2">
    <source>
        <dbReference type="EMBL" id="KAL1266170.1"/>
    </source>
</evidence>
<comment type="caution">
    <text evidence="2">The sequence shown here is derived from an EMBL/GenBank/DDBJ whole genome shotgun (WGS) entry which is preliminary data.</text>
</comment>
<evidence type="ECO:0000256" key="1">
    <source>
        <dbReference type="SAM" id="MobiDB-lite"/>
    </source>
</evidence>
<protein>
    <submittedName>
        <fullName evidence="2">Uncharacterized protein</fullName>
    </submittedName>
</protein>
<dbReference type="Proteomes" id="UP001558613">
    <property type="component" value="Unassembled WGS sequence"/>
</dbReference>
<evidence type="ECO:0000313" key="3">
    <source>
        <dbReference type="Proteomes" id="UP001558613"/>
    </source>
</evidence>
<organism evidence="2 3">
    <name type="scientific">Cirrhinus molitorella</name>
    <name type="common">mud carp</name>
    <dbReference type="NCBI Taxonomy" id="172907"/>
    <lineage>
        <taxon>Eukaryota</taxon>
        <taxon>Metazoa</taxon>
        <taxon>Chordata</taxon>
        <taxon>Craniata</taxon>
        <taxon>Vertebrata</taxon>
        <taxon>Euteleostomi</taxon>
        <taxon>Actinopterygii</taxon>
        <taxon>Neopterygii</taxon>
        <taxon>Teleostei</taxon>
        <taxon>Ostariophysi</taxon>
        <taxon>Cypriniformes</taxon>
        <taxon>Cyprinidae</taxon>
        <taxon>Labeoninae</taxon>
        <taxon>Labeonini</taxon>
        <taxon>Cirrhinus</taxon>
    </lineage>
</organism>
<gene>
    <name evidence="2" type="ORF">QQF64_001845</name>
</gene>